<dbReference type="Pfam" id="PF00067">
    <property type="entry name" value="p450"/>
    <property type="match status" value="1"/>
</dbReference>
<protein>
    <recommendedName>
        <fullName evidence="9">Cytochrome P450</fullName>
    </recommendedName>
</protein>
<dbReference type="InterPro" id="IPR001128">
    <property type="entry name" value="Cyt_P450"/>
</dbReference>
<comment type="pathway">
    <text evidence="2">Alkaloid biosynthesis; taxol biosynthesis.</text>
</comment>
<evidence type="ECO:0000256" key="6">
    <source>
        <dbReference type="RuleBase" id="RU000461"/>
    </source>
</evidence>
<dbReference type="InterPro" id="IPR002401">
    <property type="entry name" value="Cyt_P450_E_grp-I"/>
</dbReference>
<dbReference type="PROSITE" id="PS00086">
    <property type="entry name" value="CYTOCHROME_P450"/>
    <property type="match status" value="1"/>
</dbReference>
<keyword evidence="4" id="KW-0876">Taxol biosynthesis</keyword>
<dbReference type="SUPFAM" id="SSF48264">
    <property type="entry name" value="Cytochrome P450"/>
    <property type="match status" value="1"/>
</dbReference>
<comment type="similarity">
    <text evidence="3 6">Belongs to the cytochrome P450 family.</text>
</comment>
<keyword evidence="7" id="KW-1133">Transmembrane helix</keyword>
<evidence type="ECO:0000256" key="2">
    <source>
        <dbReference type="ARBA" id="ARBA00005122"/>
    </source>
</evidence>
<dbReference type="GO" id="GO:0042617">
    <property type="term" value="P:paclitaxel biosynthetic process"/>
    <property type="evidence" value="ECO:0007669"/>
    <property type="project" value="UniProtKB-UniPathway"/>
</dbReference>
<accession>A0A0D6QYE9</accession>
<reference evidence="8" key="1">
    <citation type="submission" date="2015-03" db="EMBL/GenBank/DDBJ databases">
        <title>A transcriptome of Araucaria cunninghamii, an australian fine timber species.</title>
        <authorList>
            <person name="Jing Yi C.J.Y."/>
            <person name="Yin San L.Y.S."/>
            <person name="Abdul Karim S.S."/>
            <person name="Wan Azmi N.N."/>
            <person name="Hercus R.R."/>
            <person name="Croft L.L."/>
        </authorList>
    </citation>
    <scope>NUCLEOTIDE SEQUENCE</scope>
    <source>
        <strain evidence="8">MI0301</strain>
        <tissue evidence="8">Leaf</tissue>
    </source>
</reference>
<name>A0A0D6QYE9_ARACU</name>
<dbReference type="Gene3D" id="1.10.630.10">
    <property type="entry name" value="Cytochrome P450"/>
    <property type="match status" value="1"/>
</dbReference>
<comment type="cofactor">
    <cofactor evidence="1 5">
        <name>heme</name>
        <dbReference type="ChEBI" id="CHEBI:30413"/>
    </cofactor>
</comment>
<feature type="transmembrane region" description="Helical" evidence="7">
    <location>
        <begin position="113"/>
        <end position="131"/>
    </location>
</feature>
<dbReference type="PRINTS" id="PR00385">
    <property type="entry name" value="P450"/>
</dbReference>
<dbReference type="PRINTS" id="PR00463">
    <property type="entry name" value="EP450I"/>
</dbReference>
<dbReference type="GO" id="GO:0004497">
    <property type="term" value="F:monooxygenase activity"/>
    <property type="evidence" value="ECO:0007669"/>
    <property type="project" value="UniProtKB-KW"/>
</dbReference>
<dbReference type="AlphaFoldDB" id="A0A0D6QYE9"/>
<dbReference type="InterPro" id="IPR036396">
    <property type="entry name" value="Cyt_P450_sf"/>
</dbReference>
<dbReference type="InterPro" id="IPR050121">
    <property type="entry name" value="Cytochrome_P450_monoxygenase"/>
</dbReference>
<keyword evidence="7" id="KW-0472">Membrane</keyword>
<dbReference type="GO" id="GO:0020037">
    <property type="term" value="F:heme binding"/>
    <property type="evidence" value="ECO:0007669"/>
    <property type="project" value="InterPro"/>
</dbReference>
<dbReference type="InterPro" id="IPR017972">
    <property type="entry name" value="Cyt_P450_CS"/>
</dbReference>
<evidence type="ECO:0008006" key="9">
    <source>
        <dbReference type="Google" id="ProtNLM"/>
    </source>
</evidence>
<keyword evidence="7" id="KW-0812">Transmembrane</keyword>
<keyword evidence="5 6" id="KW-0479">Metal-binding</keyword>
<dbReference type="GO" id="GO:0005506">
    <property type="term" value="F:iron ion binding"/>
    <property type="evidence" value="ECO:0007669"/>
    <property type="project" value="InterPro"/>
</dbReference>
<dbReference type="GO" id="GO:0016705">
    <property type="term" value="F:oxidoreductase activity, acting on paired donors, with incorporation or reduction of molecular oxygen"/>
    <property type="evidence" value="ECO:0007669"/>
    <property type="project" value="InterPro"/>
</dbReference>
<dbReference type="PANTHER" id="PTHR24305">
    <property type="entry name" value="CYTOCHROME P450"/>
    <property type="match status" value="1"/>
</dbReference>
<dbReference type="PANTHER" id="PTHR24305:SF166">
    <property type="entry name" value="CYTOCHROME P450 12A4, MITOCHONDRIAL-RELATED"/>
    <property type="match status" value="1"/>
</dbReference>
<dbReference type="CDD" id="cd00302">
    <property type="entry name" value="cytochrome_P450"/>
    <property type="match status" value="1"/>
</dbReference>
<feature type="binding site" description="axial binding residue" evidence="5">
    <location>
        <position position="603"/>
    </location>
    <ligand>
        <name>heme</name>
        <dbReference type="ChEBI" id="CHEBI:30413"/>
    </ligand>
    <ligandPart>
        <name>Fe</name>
        <dbReference type="ChEBI" id="CHEBI:18248"/>
    </ligandPart>
</feature>
<keyword evidence="6" id="KW-0503">Monooxygenase</keyword>
<proteinExistence type="inferred from homology"/>
<evidence type="ECO:0000256" key="7">
    <source>
        <dbReference type="SAM" id="Phobius"/>
    </source>
</evidence>
<dbReference type="UniPathway" id="UPA00842"/>
<evidence type="ECO:0000256" key="4">
    <source>
        <dbReference type="ARBA" id="ARBA00023059"/>
    </source>
</evidence>
<organism evidence="8">
    <name type="scientific">Araucaria cunninghamii</name>
    <name type="common">Hoop pine</name>
    <name type="synonym">Moreton Bay pine</name>
    <dbReference type="NCBI Taxonomy" id="56994"/>
    <lineage>
        <taxon>Eukaryota</taxon>
        <taxon>Viridiplantae</taxon>
        <taxon>Streptophyta</taxon>
        <taxon>Embryophyta</taxon>
        <taxon>Tracheophyta</taxon>
        <taxon>Spermatophyta</taxon>
        <taxon>Pinopsida</taxon>
        <taxon>Pinidae</taxon>
        <taxon>Conifers II</taxon>
        <taxon>Araucariales</taxon>
        <taxon>Araucariaceae</taxon>
        <taxon>Araucaria</taxon>
    </lineage>
</organism>
<keyword evidence="5 6" id="KW-0349">Heme</keyword>
<dbReference type="EMBL" id="GCKF01040502">
    <property type="protein sequence ID" value="JAG95461.1"/>
    <property type="molecule type" value="Transcribed_RNA"/>
</dbReference>
<keyword evidence="5 6" id="KW-0408">Iron</keyword>
<evidence type="ECO:0000256" key="5">
    <source>
        <dbReference type="PIRSR" id="PIRSR602401-1"/>
    </source>
</evidence>
<evidence type="ECO:0000256" key="3">
    <source>
        <dbReference type="ARBA" id="ARBA00010617"/>
    </source>
</evidence>
<keyword evidence="6" id="KW-0560">Oxidoreductase</keyword>
<sequence length="660" mass="73369">MIGEAAFDAGHAYRLRLFLVPTPQLNRVPLVTLFINYQQPSGCFPDETTMTAYDDGDAWFWGRSPAATGAGFLLRMMAVSATCGASSSCEGDCVTARASLMRMRQYVVHEVNAILWAVLIIVTGLLLRRVWRLLRFWVRGSRLPGPPLNALARSKGFVADAAGLDKFTAFLGEAHKEYGPVVRVWLGPTQLLVSVKDPELIHQLLLQAKDRLPLTGKAFQLAFGKSSLFVSSYQQVQKRRISLERQFNGKLLERVHSISLKVVDHIKQWTNVGPSGWEFDCKLVSQHMAFAVLGATLFGDGFLVWPAAREFEEQLMLIAKECCFWATYNVLPLWNKGFQRYKAICLRLQGLTEQMIQEGNKQQNKVKDSYNKSNPEGIAAEYEGTSGEFVEDLIAGIISSPDSSGHLNLAEEIRGDIMGMMFHGCLTTTGIISGVLTKLAQHPNVQAKVYQEIVSICGKSEAPSVMDVQKMHFLLATIYESARLLPAGPLLQRCSLKQDMHLKKGITVPAGAILAVPIQLVQMDACKWGEDADIFNPERFLKHTTSNSYSWKTKEDSQKTVGLCRKEDMNNVKTFGGESTRIDFEDSDANASFLPFGSGSRVCVGKRFAIVEMTALLASLLHRFEIKLGADSDIDLKPKIENFTLQLFPSPKLSLVPRDF</sequence>
<evidence type="ECO:0000313" key="8">
    <source>
        <dbReference type="EMBL" id="JAG95461.1"/>
    </source>
</evidence>
<evidence type="ECO:0000256" key="1">
    <source>
        <dbReference type="ARBA" id="ARBA00001971"/>
    </source>
</evidence>